<comment type="caution">
    <text evidence="1">The sequence shown here is derived from an EMBL/GenBank/DDBJ whole genome shotgun (WGS) entry which is preliminary data.</text>
</comment>
<dbReference type="Proteomes" id="UP000634136">
    <property type="component" value="Unassembled WGS sequence"/>
</dbReference>
<evidence type="ECO:0000313" key="1">
    <source>
        <dbReference type="EMBL" id="KAF7827196.1"/>
    </source>
</evidence>
<evidence type="ECO:0000313" key="2">
    <source>
        <dbReference type="Proteomes" id="UP000634136"/>
    </source>
</evidence>
<reference evidence="1" key="1">
    <citation type="submission" date="2020-09" db="EMBL/GenBank/DDBJ databases">
        <title>Genome-Enabled Discovery of Anthraquinone Biosynthesis in Senna tora.</title>
        <authorList>
            <person name="Kang S.-H."/>
            <person name="Pandey R.P."/>
            <person name="Lee C.-M."/>
            <person name="Sim J.-S."/>
            <person name="Jeong J.-T."/>
            <person name="Choi B.-S."/>
            <person name="Jung M."/>
            <person name="Ginzburg D."/>
            <person name="Zhao K."/>
            <person name="Won S.Y."/>
            <person name="Oh T.-J."/>
            <person name="Yu Y."/>
            <person name="Kim N.-H."/>
            <person name="Lee O.R."/>
            <person name="Lee T.-H."/>
            <person name="Bashyal P."/>
            <person name="Kim T.-S."/>
            <person name="Lee W.-H."/>
            <person name="Kawkins C."/>
            <person name="Kim C.-K."/>
            <person name="Kim J.S."/>
            <person name="Ahn B.O."/>
            <person name="Rhee S.Y."/>
            <person name="Sohng J.K."/>
        </authorList>
    </citation>
    <scope>NUCLEOTIDE SEQUENCE</scope>
    <source>
        <tissue evidence="1">Leaf</tissue>
    </source>
</reference>
<keyword evidence="2" id="KW-1185">Reference proteome</keyword>
<gene>
    <name evidence="1" type="ORF">G2W53_018360</name>
</gene>
<sequence>MWMYHPQCLNVITEAWRGQNTNMVGSRVHLFTQKIRHVSAKLSHWHRNTFGNIGMQIQVAEQQLAFLQNQISHLGESQHQDKKATPTIAWNRICKPKQLGGLGIRSVTSWCNNGITHPTTGASILPDVILVCWALYTKRNKVLFCHELPDPAIVVCIIQKLRTEFTRIQTLHLVDPFFNVQRSCPPRSPGNLNGLMNEVEAVNVWWVSDMIDKEAGSWKLDVLSRIFPPEVYSRISRLPLNLPWREDRWAWAAKPKGVFMAKLELV</sequence>
<name>A0A834WPS3_9FABA</name>
<dbReference type="AlphaFoldDB" id="A0A834WPS3"/>
<organism evidence="1 2">
    <name type="scientific">Senna tora</name>
    <dbReference type="NCBI Taxonomy" id="362788"/>
    <lineage>
        <taxon>Eukaryota</taxon>
        <taxon>Viridiplantae</taxon>
        <taxon>Streptophyta</taxon>
        <taxon>Embryophyta</taxon>
        <taxon>Tracheophyta</taxon>
        <taxon>Spermatophyta</taxon>
        <taxon>Magnoliopsida</taxon>
        <taxon>eudicotyledons</taxon>
        <taxon>Gunneridae</taxon>
        <taxon>Pentapetalae</taxon>
        <taxon>rosids</taxon>
        <taxon>fabids</taxon>
        <taxon>Fabales</taxon>
        <taxon>Fabaceae</taxon>
        <taxon>Caesalpinioideae</taxon>
        <taxon>Cassia clade</taxon>
        <taxon>Senna</taxon>
    </lineage>
</organism>
<accession>A0A834WPS3</accession>
<protein>
    <submittedName>
        <fullName evidence="1">Ribonuclease H</fullName>
    </submittedName>
</protein>
<dbReference type="EMBL" id="JAAIUW010000006">
    <property type="protein sequence ID" value="KAF7827196.1"/>
    <property type="molecule type" value="Genomic_DNA"/>
</dbReference>
<proteinExistence type="predicted"/>